<keyword evidence="5" id="KW-1185">Reference proteome</keyword>
<feature type="domain" description="Alcohol dehydrogenase iron-type/glycerol dehydrogenase GldA" evidence="2">
    <location>
        <begin position="9"/>
        <end position="175"/>
    </location>
</feature>
<protein>
    <submittedName>
        <fullName evidence="4">Alcohol dehydrogenase YqhD (Iron-dependent ADH family)</fullName>
    </submittedName>
</protein>
<comment type="caution">
    <text evidence="4">The sequence shown here is derived from an EMBL/GenBank/DDBJ whole genome shotgun (WGS) entry which is preliminary data.</text>
</comment>
<dbReference type="SUPFAM" id="SSF56796">
    <property type="entry name" value="Dehydroquinate synthase-like"/>
    <property type="match status" value="1"/>
</dbReference>
<organism evidence="4 5">
    <name type="scientific">Youngiibacter multivorans</name>
    <dbReference type="NCBI Taxonomy" id="937251"/>
    <lineage>
        <taxon>Bacteria</taxon>
        <taxon>Bacillati</taxon>
        <taxon>Bacillota</taxon>
        <taxon>Clostridia</taxon>
        <taxon>Eubacteriales</taxon>
        <taxon>Clostridiaceae</taxon>
        <taxon>Youngiibacter</taxon>
    </lineage>
</organism>
<dbReference type="Proteomes" id="UP001519271">
    <property type="component" value="Unassembled WGS sequence"/>
</dbReference>
<name>A0ABS4G8D8_9CLOT</name>
<sequence length="380" mass="41263">MLDFTYGNPVRIHFGSGSLEKLPGEIKKHGTRVLLVYGGSSLKSSGGYDKITGILTENGISHVDFGGNTRPLYDRVLEAIEICKEESVDVVIGIGGSVCMDMAKIIGFGAKNDNLWDYLSGSIKPDGRPMLPVGEIPTFPSGGSEVDAAAEIEEGEDGERGSLYGMFPDFAILNPELTYSVGSKETAYGALVTFAQVYSNYFGGSSRIAEGFSETVMKTIMDSLATVLKNPSDYDARANLMWASAVNTSGMLTSGKLRAWSLYGCETIAEELFNVNYRQAVAVIFPKWLKGIVNHYTDTAYSYAVSVMGVDADGKTKAEVIEEGIAATEEMYAKYSIAVTFNEIAEVPEKSEILNALDRFEDDDVLTKEEVKEMILGCIR</sequence>
<evidence type="ECO:0000313" key="4">
    <source>
        <dbReference type="EMBL" id="MBP1920823.1"/>
    </source>
</evidence>
<proteinExistence type="predicted"/>
<dbReference type="InterPro" id="IPR044731">
    <property type="entry name" value="BDH-like"/>
</dbReference>
<dbReference type="EMBL" id="JAGGKC010000043">
    <property type="protein sequence ID" value="MBP1920823.1"/>
    <property type="molecule type" value="Genomic_DNA"/>
</dbReference>
<accession>A0ABS4G8D8</accession>
<evidence type="ECO:0000259" key="2">
    <source>
        <dbReference type="Pfam" id="PF00465"/>
    </source>
</evidence>
<dbReference type="PANTHER" id="PTHR43633:SF1">
    <property type="entry name" value="ALCOHOL DEHYDROGENASE YQHD"/>
    <property type="match status" value="1"/>
</dbReference>
<gene>
    <name evidence="4" type="ORF">J2Z34_003340</name>
</gene>
<dbReference type="Pfam" id="PF00465">
    <property type="entry name" value="Fe-ADH"/>
    <property type="match status" value="1"/>
</dbReference>
<dbReference type="Pfam" id="PF25137">
    <property type="entry name" value="ADH_Fe_C"/>
    <property type="match status" value="1"/>
</dbReference>
<dbReference type="InterPro" id="IPR001670">
    <property type="entry name" value="ADH_Fe/GldA"/>
</dbReference>
<dbReference type="InterPro" id="IPR056798">
    <property type="entry name" value="ADH_Fe_C"/>
</dbReference>
<dbReference type="PANTHER" id="PTHR43633">
    <property type="entry name" value="ALCOHOL DEHYDROGENASE YQHD"/>
    <property type="match status" value="1"/>
</dbReference>
<evidence type="ECO:0000259" key="3">
    <source>
        <dbReference type="Pfam" id="PF25137"/>
    </source>
</evidence>
<dbReference type="Gene3D" id="1.20.1090.10">
    <property type="entry name" value="Dehydroquinate synthase-like - alpha domain"/>
    <property type="match status" value="1"/>
</dbReference>
<keyword evidence="1" id="KW-0560">Oxidoreductase</keyword>
<dbReference type="CDD" id="cd08187">
    <property type="entry name" value="BDH"/>
    <property type="match status" value="1"/>
</dbReference>
<evidence type="ECO:0000256" key="1">
    <source>
        <dbReference type="ARBA" id="ARBA00023002"/>
    </source>
</evidence>
<dbReference type="RefSeq" id="WP_209460980.1">
    <property type="nucleotide sequence ID" value="NZ_JAGGKC010000043.1"/>
</dbReference>
<evidence type="ECO:0000313" key="5">
    <source>
        <dbReference type="Proteomes" id="UP001519271"/>
    </source>
</evidence>
<reference evidence="4 5" key="1">
    <citation type="submission" date="2021-03" db="EMBL/GenBank/DDBJ databases">
        <title>Genomic Encyclopedia of Type Strains, Phase IV (KMG-IV): sequencing the most valuable type-strain genomes for metagenomic binning, comparative biology and taxonomic classification.</title>
        <authorList>
            <person name="Goeker M."/>
        </authorList>
    </citation>
    <scope>NUCLEOTIDE SEQUENCE [LARGE SCALE GENOMIC DNA]</scope>
    <source>
        <strain evidence="4 5">DSM 6139</strain>
    </source>
</reference>
<dbReference type="Gene3D" id="3.40.50.1970">
    <property type="match status" value="1"/>
</dbReference>
<feature type="domain" description="Fe-containing alcohol dehydrogenase-like C-terminal" evidence="3">
    <location>
        <begin position="205"/>
        <end position="350"/>
    </location>
</feature>